<feature type="transmembrane region" description="Helical" evidence="8">
    <location>
        <begin position="452"/>
        <end position="471"/>
    </location>
</feature>
<feature type="chain" id="PRO_5040481539" description="Solute carrier organic anion transporter family member" evidence="9">
    <location>
        <begin position="20"/>
        <end position="735"/>
    </location>
</feature>
<evidence type="ECO:0000256" key="3">
    <source>
        <dbReference type="ARBA" id="ARBA00022475"/>
    </source>
</evidence>
<evidence type="ECO:0000256" key="1">
    <source>
        <dbReference type="ARBA" id="ARBA00004651"/>
    </source>
</evidence>
<dbReference type="NCBIfam" id="TIGR00805">
    <property type="entry name" value="oat"/>
    <property type="match status" value="1"/>
</dbReference>
<accession>A0A9P1J363</accession>
<evidence type="ECO:0000256" key="4">
    <source>
        <dbReference type="ARBA" id="ARBA00022692"/>
    </source>
</evidence>
<keyword evidence="12" id="KW-1185">Reference proteome</keyword>
<sequence>MDRIYLFLGLLALVYFLEAIGGSYINSAVQNIERQFQMSSRMSGFMVSASDFGYIPTVVLVAHFGSKGNRARWIGAGAVLVSITYLMLASPNFLFPSGKHDLNTTEVKSQLMPNEAQLSKNATLKDLLSYSLIRDRMDQETYKMLLKLDHDTTPIHDFDSDKIKTLNPHSFNKTYTIDGWLIDDAIRAAENVSSQNEVRSILSYYIHRRTNQSFEDVMSLRKSAAAPFTMCGKVTNGLRAIIKDSKCEHETSNVYPFLIFFLSLFFLGIGRTVPWSLGVPLLDDNIKKKSLPTYFGGISSIRVLGPICGYLIGSFCNKLYYTLSTPTGLTPADPTWIGAWWIGFILIGSITLFPSIFMIFFPQGEKGSASHVQLFDVHKEQEKNNKKQEKTMKERGSEFLKSCKSVLSIKLYMGSVLGRICDILAFKGYIVFLPKYLENHFGIPQFLVHRYMAMFGVFGFGLGTACGGFIIKKFKLNGRRAAFFVLVVSALNLILYGSKGFIACESVVNQIGINNKDTNFNFTQECNSQCLCSNAKVYPVCDKSGFAYFSPCHAGCREAVQIGENPLLEFTSCQCAAGGVVSSRYCKNTCQTSKILFFITVLPSAFAAGLGVVPGMLILLRSVPPESRSLSLGLQGMAVSIFGTLPSPPLWGLVIDSACLVWSKTCDGSTGACSIYDPEKLRYYMHALYVLIRLISLLTDIYVWKHCKNLNILDEPVKEEKDVAVPMTNVAQAEI</sequence>
<evidence type="ECO:0000259" key="10">
    <source>
        <dbReference type="PROSITE" id="PS51465"/>
    </source>
</evidence>
<dbReference type="SUPFAM" id="SSF103473">
    <property type="entry name" value="MFS general substrate transporter"/>
    <property type="match status" value="1"/>
</dbReference>
<evidence type="ECO:0000256" key="5">
    <source>
        <dbReference type="ARBA" id="ARBA00022989"/>
    </source>
</evidence>
<dbReference type="CDD" id="cd17336">
    <property type="entry name" value="MFS_SLCO_OATP"/>
    <property type="match status" value="1"/>
</dbReference>
<feature type="transmembrane region" description="Helical" evidence="8">
    <location>
        <begin position="73"/>
        <end position="95"/>
    </location>
</feature>
<evidence type="ECO:0000256" key="9">
    <source>
        <dbReference type="SAM" id="SignalP"/>
    </source>
</evidence>
<feature type="transmembrane region" description="Helical" evidence="8">
    <location>
        <begin position="595"/>
        <end position="620"/>
    </location>
</feature>
<dbReference type="InterPro" id="IPR004156">
    <property type="entry name" value="OATP"/>
</dbReference>
<keyword evidence="9" id="KW-0732">Signal</keyword>
<dbReference type="EMBL" id="CANHGI010000006">
    <property type="protein sequence ID" value="CAI5455795.1"/>
    <property type="molecule type" value="Genomic_DNA"/>
</dbReference>
<dbReference type="GO" id="GO:0006811">
    <property type="term" value="P:monoatomic ion transport"/>
    <property type="evidence" value="ECO:0007669"/>
    <property type="project" value="UniProtKB-KW"/>
</dbReference>
<organism evidence="11 12">
    <name type="scientific">Caenorhabditis angaria</name>
    <dbReference type="NCBI Taxonomy" id="860376"/>
    <lineage>
        <taxon>Eukaryota</taxon>
        <taxon>Metazoa</taxon>
        <taxon>Ecdysozoa</taxon>
        <taxon>Nematoda</taxon>
        <taxon>Chromadorea</taxon>
        <taxon>Rhabditida</taxon>
        <taxon>Rhabditina</taxon>
        <taxon>Rhabditomorpha</taxon>
        <taxon>Rhabditoidea</taxon>
        <taxon>Rhabditidae</taxon>
        <taxon>Peloderinae</taxon>
        <taxon>Caenorhabditis</taxon>
    </lineage>
</organism>
<feature type="transmembrane region" description="Helical" evidence="8">
    <location>
        <begin position="294"/>
        <end position="320"/>
    </location>
</feature>
<comment type="similarity">
    <text evidence="2 8">Belongs to the organo anion transporter (TC 2.A.60) family.</text>
</comment>
<reference evidence="11" key="1">
    <citation type="submission" date="2022-11" db="EMBL/GenBank/DDBJ databases">
        <authorList>
            <person name="Kikuchi T."/>
        </authorList>
    </citation>
    <scope>NUCLEOTIDE SEQUENCE</scope>
    <source>
        <strain evidence="11">PS1010</strain>
    </source>
</reference>
<comment type="subcellular location">
    <subcellularLocation>
        <location evidence="1 8">Cell membrane</location>
        <topology evidence="1 8">Multi-pass membrane protein</topology>
    </subcellularLocation>
</comment>
<keyword evidence="6 8" id="KW-0472">Membrane</keyword>
<keyword evidence="4 8" id="KW-0812">Transmembrane</keyword>
<dbReference type="Gene3D" id="1.20.1250.20">
    <property type="entry name" value="MFS general substrate transporter like domains"/>
    <property type="match status" value="2"/>
</dbReference>
<evidence type="ECO:0000313" key="12">
    <source>
        <dbReference type="Proteomes" id="UP001152747"/>
    </source>
</evidence>
<dbReference type="PANTHER" id="PTHR11388:SF76">
    <property type="entry name" value="SOLUTE CARRIER ORGANIC ANION TRANSPORTER FAMILY MEMBER"/>
    <property type="match status" value="1"/>
</dbReference>
<feature type="signal peptide" evidence="9">
    <location>
        <begin position="1"/>
        <end position="19"/>
    </location>
</feature>
<gene>
    <name evidence="11" type="ORF">CAMP_LOCUS18432</name>
</gene>
<evidence type="ECO:0000256" key="6">
    <source>
        <dbReference type="ARBA" id="ARBA00023136"/>
    </source>
</evidence>
<dbReference type="InterPro" id="IPR036259">
    <property type="entry name" value="MFS_trans_sf"/>
</dbReference>
<keyword evidence="3" id="KW-1003">Cell membrane</keyword>
<protein>
    <recommendedName>
        <fullName evidence="8">Solute carrier organic anion transporter family member</fullName>
    </recommendedName>
</protein>
<dbReference type="PROSITE" id="PS51465">
    <property type="entry name" value="KAZAL_2"/>
    <property type="match status" value="1"/>
</dbReference>
<dbReference type="GO" id="GO:0015347">
    <property type="term" value="F:sodium-independent organic anion transmembrane transporter activity"/>
    <property type="evidence" value="ECO:0007669"/>
    <property type="project" value="TreeGrafter"/>
</dbReference>
<dbReference type="Pfam" id="PF03137">
    <property type="entry name" value="OATP"/>
    <property type="match status" value="1"/>
</dbReference>
<dbReference type="AlphaFoldDB" id="A0A9P1J363"/>
<evidence type="ECO:0000256" key="7">
    <source>
        <dbReference type="ARBA" id="ARBA00023157"/>
    </source>
</evidence>
<dbReference type="InterPro" id="IPR002350">
    <property type="entry name" value="Kazal_dom"/>
</dbReference>
<dbReference type="GO" id="GO:0043252">
    <property type="term" value="P:sodium-independent organic anion transport"/>
    <property type="evidence" value="ECO:0007669"/>
    <property type="project" value="TreeGrafter"/>
</dbReference>
<evidence type="ECO:0000256" key="2">
    <source>
        <dbReference type="ARBA" id="ARBA00009657"/>
    </source>
</evidence>
<dbReference type="OrthoDB" id="5062115at2759"/>
<keyword evidence="8" id="KW-0406">Ion transport</keyword>
<feature type="transmembrane region" description="Helical" evidence="8">
    <location>
        <begin position="340"/>
        <end position="361"/>
    </location>
</feature>
<dbReference type="GO" id="GO:0016323">
    <property type="term" value="C:basolateral plasma membrane"/>
    <property type="evidence" value="ECO:0007669"/>
    <property type="project" value="TreeGrafter"/>
</dbReference>
<comment type="caution">
    <text evidence="8">Lacks conserved residue(s) required for the propagation of feature annotation.</text>
</comment>
<proteinExistence type="inferred from homology"/>
<feature type="transmembrane region" description="Helical" evidence="8">
    <location>
        <begin position="45"/>
        <end position="66"/>
    </location>
</feature>
<keyword evidence="5 8" id="KW-1133">Transmembrane helix</keyword>
<dbReference type="PANTHER" id="PTHR11388">
    <property type="entry name" value="ORGANIC ANION TRANSPORTER"/>
    <property type="match status" value="1"/>
</dbReference>
<feature type="domain" description="Kazal-like" evidence="10">
    <location>
        <begin position="520"/>
        <end position="574"/>
    </location>
</feature>
<feature type="transmembrane region" description="Helical" evidence="8">
    <location>
        <begin position="411"/>
        <end position="432"/>
    </location>
</feature>
<evidence type="ECO:0000256" key="8">
    <source>
        <dbReference type="RuleBase" id="RU362056"/>
    </source>
</evidence>
<name>A0A9P1J363_9PELO</name>
<evidence type="ECO:0000313" key="11">
    <source>
        <dbReference type="EMBL" id="CAI5455795.1"/>
    </source>
</evidence>
<keyword evidence="7" id="KW-1015">Disulfide bond</keyword>
<keyword evidence="8" id="KW-0813">Transport</keyword>
<feature type="transmembrane region" description="Helical" evidence="8">
    <location>
        <begin position="254"/>
        <end position="273"/>
    </location>
</feature>
<dbReference type="Pfam" id="PF07648">
    <property type="entry name" value="Kazal_2"/>
    <property type="match status" value="1"/>
</dbReference>
<dbReference type="Proteomes" id="UP001152747">
    <property type="component" value="Unassembled WGS sequence"/>
</dbReference>
<comment type="caution">
    <text evidence="11">The sequence shown here is derived from an EMBL/GenBank/DDBJ whole genome shotgun (WGS) entry which is preliminary data.</text>
</comment>
<feature type="transmembrane region" description="Helical" evidence="8">
    <location>
        <begin position="632"/>
        <end position="654"/>
    </location>
</feature>